<organism evidence="1 2">
    <name type="scientific">Cronobacter condimenti 1330</name>
    <dbReference type="NCBI Taxonomy" id="1073999"/>
    <lineage>
        <taxon>Bacteria</taxon>
        <taxon>Pseudomonadati</taxon>
        <taxon>Pseudomonadota</taxon>
        <taxon>Gammaproteobacteria</taxon>
        <taxon>Enterobacterales</taxon>
        <taxon>Enterobacteriaceae</taxon>
        <taxon>Cronobacter</taxon>
    </lineage>
</organism>
<dbReference type="Proteomes" id="UP000009340">
    <property type="component" value="Unassembled WGS sequence"/>
</dbReference>
<evidence type="ECO:0000313" key="1">
    <source>
        <dbReference type="EMBL" id="CCJ71717.1"/>
    </source>
</evidence>
<evidence type="ECO:0000313" key="2">
    <source>
        <dbReference type="Proteomes" id="UP000009340"/>
    </source>
</evidence>
<reference evidence="1" key="1">
    <citation type="submission" date="2012-07" db="EMBL/GenBank/DDBJ databases">
        <authorList>
            <person name="Cummings C."/>
        </authorList>
    </citation>
    <scope>NUCLEOTIDE SEQUENCE</scope>
    <source>
        <strain evidence="1">1330</strain>
    </source>
</reference>
<accession>K8ABU1</accession>
<comment type="caution">
    <text evidence="1">The sequence shown here is derived from an EMBL/GenBank/DDBJ whole genome shotgun (WGS) entry which is preliminary data.</text>
</comment>
<dbReference type="EMBL" id="CAKW01000046">
    <property type="protein sequence ID" value="CCJ71717.1"/>
    <property type="molecule type" value="Genomic_DNA"/>
</dbReference>
<proteinExistence type="predicted"/>
<protein>
    <submittedName>
        <fullName evidence="1">Uncharacterized protein</fullName>
    </submittedName>
</protein>
<name>K8ABU1_9ENTR</name>
<dbReference type="AlphaFoldDB" id="K8ABU1"/>
<gene>
    <name evidence="1" type="ORF">BN137_1062</name>
</gene>
<sequence>MAACASEIIPARPYPLTRACMISDYAGGVVFDSAGFIPSALSLPTQ</sequence>